<keyword evidence="4 9" id="KW-0812">Transmembrane</keyword>
<dbReference type="GO" id="GO:0017038">
    <property type="term" value="P:protein import"/>
    <property type="evidence" value="ECO:0007669"/>
    <property type="project" value="TreeGrafter"/>
</dbReference>
<protein>
    <submittedName>
        <fullName evidence="11">MotA/TolQ/ExbB proton channel family protein</fullName>
    </submittedName>
</protein>
<sequence length="229" mass="24231">MSFDELLHYLRLGGFTIIVILAASLLAIGVGIERFIALWGVGSKARELGQLIARHLLRGEVAAARGAAERSTAMAADLFRTGFERAAKTTGPNLDAAVGRELVALRLKMRRGLWILGTIGAVAPFVGLFGTVWGIMRSFKDLGLDVESGGTGGSSAVMSGISEALIATAIGIVVAVEAVVLFNIFTARLARLSAEFRLIAEEFVELLREQSPNGKLPPVTTDSQPPTVS</sequence>
<dbReference type="GO" id="GO:0005886">
    <property type="term" value="C:plasma membrane"/>
    <property type="evidence" value="ECO:0007669"/>
    <property type="project" value="UniProtKB-SubCell"/>
</dbReference>
<name>A0A2W5VPG9_9BACT</name>
<dbReference type="InterPro" id="IPR002898">
    <property type="entry name" value="MotA_ExbB_proton_chnl"/>
</dbReference>
<proteinExistence type="inferred from homology"/>
<dbReference type="Proteomes" id="UP000249061">
    <property type="component" value="Unassembled WGS sequence"/>
</dbReference>
<organism evidence="11 12">
    <name type="scientific">Archangium gephyra</name>
    <dbReference type="NCBI Taxonomy" id="48"/>
    <lineage>
        <taxon>Bacteria</taxon>
        <taxon>Pseudomonadati</taxon>
        <taxon>Myxococcota</taxon>
        <taxon>Myxococcia</taxon>
        <taxon>Myxococcales</taxon>
        <taxon>Cystobacterineae</taxon>
        <taxon>Archangiaceae</taxon>
        <taxon>Archangium</taxon>
    </lineage>
</organism>
<keyword evidence="5 8" id="KW-0653">Protein transport</keyword>
<evidence type="ECO:0000256" key="1">
    <source>
        <dbReference type="ARBA" id="ARBA00004651"/>
    </source>
</evidence>
<evidence type="ECO:0000256" key="7">
    <source>
        <dbReference type="ARBA" id="ARBA00023136"/>
    </source>
</evidence>
<accession>A0A2W5VPG9</accession>
<keyword evidence="6 9" id="KW-1133">Transmembrane helix</keyword>
<dbReference type="Pfam" id="PF01618">
    <property type="entry name" value="MotA_ExbB"/>
    <property type="match status" value="1"/>
</dbReference>
<comment type="caution">
    <text evidence="11">The sequence shown here is derived from an EMBL/GenBank/DDBJ whole genome shotgun (WGS) entry which is preliminary data.</text>
</comment>
<dbReference type="InterPro" id="IPR050790">
    <property type="entry name" value="ExbB/TolQ_transport"/>
</dbReference>
<evidence type="ECO:0000313" key="11">
    <source>
        <dbReference type="EMBL" id="PZR17654.1"/>
    </source>
</evidence>
<evidence type="ECO:0000256" key="4">
    <source>
        <dbReference type="ARBA" id="ARBA00022692"/>
    </source>
</evidence>
<evidence type="ECO:0000313" key="12">
    <source>
        <dbReference type="Proteomes" id="UP000249061"/>
    </source>
</evidence>
<evidence type="ECO:0000259" key="10">
    <source>
        <dbReference type="Pfam" id="PF01618"/>
    </source>
</evidence>
<comment type="subcellular location">
    <subcellularLocation>
        <location evidence="1">Cell membrane</location>
        <topology evidence="1">Multi-pass membrane protein</topology>
    </subcellularLocation>
    <subcellularLocation>
        <location evidence="8">Membrane</location>
        <topology evidence="8">Multi-pass membrane protein</topology>
    </subcellularLocation>
</comment>
<evidence type="ECO:0000256" key="2">
    <source>
        <dbReference type="ARBA" id="ARBA00022448"/>
    </source>
</evidence>
<evidence type="ECO:0000256" key="5">
    <source>
        <dbReference type="ARBA" id="ARBA00022927"/>
    </source>
</evidence>
<dbReference type="PANTHER" id="PTHR30625:SF15">
    <property type="entry name" value="BIOPOLYMER TRANSPORT PROTEIN EXBB"/>
    <property type="match status" value="1"/>
</dbReference>
<evidence type="ECO:0000256" key="9">
    <source>
        <dbReference type="SAM" id="Phobius"/>
    </source>
</evidence>
<feature type="transmembrane region" description="Helical" evidence="9">
    <location>
        <begin position="164"/>
        <end position="185"/>
    </location>
</feature>
<feature type="transmembrane region" description="Helical" evidence="9">
    <location>
        <begin position="12"/>
        <end position="36"/>
    </location>
</feature>
<dbReference type="PANTHER" id="PTHR30625">
    <property type="entry name" value="PROTEIN TOLQ"/>
    <property type="match status" value="1"/>
</dbReference>
<keyword evidence="3" id="KW-1003">Cell membrane</keyword>
<evidence type="ECO:0000256" key="3">
    <source>
        <dbReference type="ARBA" id="ARBA00022475"/>
    </source>
</evidence>
<keyword evidence="7 9" id="KW-0472">Membrane</keyword>
<evidence type="ECO:0000256" key="8">
    <source>
        <dbReference type="RuleBase" id="RU004057"/>
    </source>
</evidence>
<comment type="similarity">
    <text evidence="8">Belongs to the exbB/tolQ family.</text>
</comment>
<gene>
    <name evidence="11" type="ORF">DI536_04910</name>
</gene>
<evidence type="ECO:0000256" key="6">
    <source>
        <dbReference type="ARBA" id="ARBA00022989"/>
    </source>
</evidence>
<dbReference type="EMBL" id="QFQP01000002">
    <property type="protein sequence ID" value="PZR17654.1"/>
    <property type="molecule type" value="Genomic_DNA"/>
</dbReference>
<feature type="transmembrane region" description="Helical" evidence="9">
    <location>
        <begin position="113"/>
        <end position="136"/>
    </location>
</feature>
<keyword evidence="2 8" id="KW-0813">Transport</keyword>
<dbReference type="AlphaFoldDB" id="A0A2W5VPG9"/>
<reference evidence="11 12" key="1">
    <citation type="submission" date="2017-08" db="EMBL/GenBank/DDBJ databases">
        <title>Infants hospitalized years apart are colonized by the same room-sourced microbial strains.</title>
        <authorList>
            <person name="Brooks B."/>
            <person name="Olm M.R."/>
            <person name="Firek B.A."/>
            <person name="Baker R."/>
            <person name="Thomas B.C."/>
            <person name="Morowitz M.J."/>
            <person name="Banfield J.F."/>
        </authorList>
    </citation>
    <scope>NUCLEOTIDE SEQUENCE [LARGE SCALE GENOMIC DNA]</scope>
    <source>
        <strain evidence="11">S2_003_000_R2_14</strain>
    </source>
</reference>
<feature type="domain" description="MotA/TolQ/ExbB proton channel" evidence="10">
    <location>
        <begin position="74"/>
        <end position="196"/>
    </location>
</feature>